<keyword evidence="1" id="KW-0472">Membrane</keyword>
<dbReference type="PANTHER" id="PTHR44757:SF2">
    <property type="entry name" value="BIOFILM ARCHITECTURE MAINTENANCE PROTEIN MBAA"/>
    <property type="match status" value="1"/>
</dbReference>
<evidence type="ECO:0000259" key="3">
    <source>
        <dbReference type="PROSITE" id="PS50887"/>
    </source>
</evidence>
<dbReference type="Pfam" id="PF00990">
    <property type="entry name" value="GGDEF"/>
    <property type="match status" value="1"/>
</dbReference>
<dbReference type="InterPro" id="IPR035919">
    <property type="entry name" value="EAL_sf"/>
</dbReference>
<dbReference type="CDD" id="cd01948">
    <property type="entry name" value="EAL"/>
    <property type="match status" value="1"/>
</dbReference>
<keyword evidence="5" id="KW-1185">Reference proteome</keyword>
<dbReference type="OrthoDB" id="9814202at2"/>
<dbReference type="PROSITE" id="PS50883">
    <property type="entry name" value="EAL"/>
    <property type="match status" value="1"/>
</dbReference>
<evidence type="ECO:0000313" key="4">
    <source>
        <dbReference type="EMBL" id="PVX30652.1"/>
    </source>
</evidence>
<evidence type="ECO:0000256" key="1">
    <source>
        <dbReference type="SAM" id="Phobius"/>
    </source>
</evidence>
<dbReference type="SUPFAM" id="SSF141868">
    <property type="entry name" value="EAL domain-like"/>
    <property type="match status" value="1"/>
</dbReference>
<dbReference type="RefSeq" id="WP_116470061.1">
    <property type="nucleotide sequence ID" value="NZ_QENQ01000001.1"/>
</dbReference>
<feature type="domain" description="GGDEF" evidence="3">
    <location>
        <begin position="150"/>
        <end position="291"/>
    </location>
</feature>
<comment type="caution">
    <text evidence="4">The sequence shown here is derived from an EMBL/GenBank/DDBJ whole genome shotgun (WGS) entry which is preliminary data.</text>
</comment>
<dbReference type="NCBIfam" id="TIGR00254">
    <property type="entry name" value="GGDEF"/>
    <property type="match status" value="1"/>
</dbReference>
<feature type="transmembrane region" description="Helical" evidence="1">
    <location>
        <begin position="12"/>
        <end position="34"/>
    </location>
</feature>
<feature type="domain" description="EAL" evidence="2">
    <location>
        <begin position="300"/>
        <end position="552"/>
    </location>
</feature>
<proteinExistence type="predicted"/>
<name>A0A2U0SH15_9SPHN</name>
<keyword evidence="1" id="KW-0812">Transmembrane</keyword>
<dbReference type="Gene3D" id="3.20.20.450">
    <property type="entry name" value="EAL domain"/>
    <property type="match status" value="1"/>
</dbReference>
<organism evidence="4 5">
    <name type="scientific">Sphingomonas pokkalii</name>
    <dbReference type="NCBI Taxonomy" id="2175090"/>
    <lineage>
        <taxon>Bacteria</taxon>
        <taxon>Pseudomonadati</taxon>
        <taxon>Pseudomonadota</taxon>
        <taxon>Alphaproteobacteria</taxon>
        <taxon>Sphingomonadales</taxon>
        <taxon>Sphingomonadaceae</taxon>
        <taxon>Sphingomonas</taxon>
    </lineage>
</organism>
<dbReference type="SUPFAM" id="SSF55073">
    <property type="entry name" value="Nucleotide cyclase"/>
    <property type="match status" value="1"/>
</dbReference>
<dbReference type="InterPro" id="IPR000160">
    <property type="entry name" value="GGDEF_dom"/>
</dbReference>
<dbReference type="EMBL" id="QENQ01000001">
    <property type="protein sequence ID" value="PVX30652.1"/>
    <property type="molecule type" value="Genomic_DNA"/>
</dbReference>
<dbReference type="SMART" id="SM00052">
    <property type="entry name" value="EAL"/>
    <property type="match status" value="1"/>
</dbReference>
<dbReference type="PANTHER" id="PTHR44757">
    <property type="entry name" value="DIGUANYLATE CYCLASE DGCP"/>
    <property type="match status" value="1"/>
</dbReference>
<dbReference type="InterPro" id="IPR029787">
    <property type="entry name" value="Nucleotide_cyclase"/>
</dbReference>
<keyword evidence="1" id="KW-1133">Transmembrane helix</keyword>
<dbReference type="CDD" id="cd01949">
    <property type="entry name" value="GGDEF"/>
    <property type="match status" value="1"/>
</dbReference>
<dbReference type="PROSITE" id="PS50887">
    <property type="entry name" value="GGDEF"/>
    <property type="match status" value="1"/>
</dbReference>
<sequence>MTGGAPWNRTSTVAIGAAVATFAPVGGVLVAMGVPMMTALALAGLAGTLAGSAGLIGAAGARNLSRAAIAAAVERLGTASLGDLEAELPARLRQGAPTLAAALEELFHKLHGNLESVHRLAMFDTVTGLANRPHFRRSAERMLEDGGDDAAAVLFFIDLDRFKAVNDTLGHAVGDMLLSMVANRLRAVADRCAALGRVEPPLIGRLAGDEFTLFFAHLPDPAEAERIGGGVITALSEPFALAGQEVSIGASIGIARFPQHGRTLHELMRSADAAMYRAKAFGRGRVESFSAELASDIAERAQLETELRAAIDRREFALVFQPQLSAADGRIVGAEALLRWQHPDGMKLPAAFLTRAEETGLIVEIGDWVVAQVAATIARWSRLGVEQRLAINVSAREIDDAGYFRRLRAAMLAAKAPARLLELELSETLAMDCSEAVLRAIAALRADGASIAIDDFGTGYSNLARLRRMPVDRVKLDGSVIEHIADSEDARGIAQAVIALIHGLGCEAVAEGIETEAQAAVLRIIGCDVLQGYAMGAPMLEADFLAWAQDMAPQRAVG</sequence>
<evidence type="ECO:0000259" key="2">
    <source>
        <dbReference type="PROSITE" id="PS50883"/>
    </source>
</evidence>
<evidence type="ECO:0000313" key="5">
    <source>
        <dbReference type="Proteomes" id="UP000245890"/>
    </source>
</evidence>
<dbReference type="Gene3D" id="3.30.70.270">
    <property type="match status" value="1"/>
</dbReference>
<dbReference type="Pfam" id="PF00563">
    <property type="entry name" value="EAL"/>
    <property type="match status" value="1"/>
</dbReference>
<gene>
    <name evidence="4" type="ORF">DD559_15960</name>
</gene>
<dbReference type="SMART" id="SM00267">
    <property type="entry name" value="GGDEF"/>
    <property type="match status" value="1"/>
</dbReference>
<accession>A0A2U0SH15</accession>
<reference evidence="4 5" key="1">
    <citation type="submission" date="2018-05" db="EMBL/GenBank/DDBJ databases">
        <title>Description of Sphingomonas pokkalii sp nov, isolated from the rhizosphere of saline tolerant pokkali rice and its draft genome analysis.</title>
        <authorList>
            <person name="Menon R."/>
            <person name="Kumari S."/>
            <person name="Rameshkumar N."/>
        </authorList>
    </citation>
    <scope>NUCLEOTIDE SEQUENCE [LARGE SCALE GENOMIC DNA]</scope>
    <source>
        <strain evidence="4 5">L3B27</strain>
    </source>
</reference>
<dbReference type="InterPro" id="IPR001633">
    <property type="entry name" value="EAL_dom"/>
</dbReference>
<protein>
    <submittedName>
        <fullName evidence="4">GGDEF-domain containing protein</fullName>
    </submittedName>
</protein>
<dbReference type="Proteomes" id="UP000245890">
    <property type="component" value="Unassembled WGS sequence"/>
</dbReference>
<dbReference type="InterPro" id="IPR043128">
    <property type="entry name" value="Rev_trsase/Diguanyl_cyclase"/>
</dbReference>
<dbReference type="AlphaFoldDB" id="A0A2U0SH15"/>
<feature type="transmembrane region" description="Helical" evidence="1">
    <location>
        <begin position="40"/>
        <end position="61"/>
    </location>
</feature>
<dbReference type="InterPro" id="IPR052155">
    <property type="entry name" value="Biofilm_reg_signaling"/>
</dbReference>